<keyword evidence="1" id="KW-0175">Coiled coil</keyword>
<feature type="compositionally biased region" description="Basic residues" evidence="2">
    <location>
        <begin position="125"/>
        <end position="144"/>
    </location>
</feature>
<dbReference type="SUPFAM" id="SSF52266">
    <property type="entry name" value="SGNH hydrolase"/>
    <property type="match status" value="1"/>
</dbReference>
<evidence type="ECO:0000256" key="1">
    <source>
        <dbReference type="SAM" id="Coils"/>
    </source>
</evidence>
<dbReference type="CDD" id="cd00229">
    <property type="entry name" value="SGNH_hydrolase"/>
    <property type="match status" value="1"/>
</dbReference>
<accession>A0A8D9BSE1</accession>
<dbReference type="InterPro" id="IPR036514">
    <property type="entry name" value="SGNH_hydro_sf"/>
</dbReference>
<dbReference type="Gene3D" id="3.40.50.1110">
    <property type="entry name" value="SGNH hydrolase"/>
    <property type="match status" value="1"/>
</dbReference>
<feature type="coiled-coil region" evidence="1">
    <location>
        <begin position="187"/>
        <end position="221"/>
    </location>
</feature>
<dbReference type="AlphaFoldDB" id="A0A8D9BSE1"/>
<feature type="region of interest" description="Disordered" evidence="2">
    <location>
        <begin position="56"/>
        <end position="156"/>
    </location>
</feature>
<protein>
    <submittedName>
        <fullName evidence="3">Uncharacterized protein</fullName>
    </submittedName>
</protein>
<proteinExistence type="predicted"/>
<dbReference type="EMBL" id="HBUF01672378">
    <property type="protein sequence ID" value="CAG6790700.1"/>
    <property type="molecule type" value="Transcribed_RNA"/>
</dbReference>
<evidence type="ECO:0000256" key="2">
    <source>
        <dbReference type="SAM" id="MobiDB-lite"/>
    </source>
</evidence>
<feature type="compositionally biased region" description="Polar residues" evidence="2">
    <location>
        <begin position="56"/>
        <end position="81"/>
    </location>
</feature>
<dbReference type="EMBL" id="HBUF01672379">
    <property type="protein sequence ID" value="CAG6790701.1"/>
    <property type="molecule type" value="Transcribed_RNA"/>
</dbReference>
<organism evidence="3">
    <name type="scientific">Cacopsylla melanoneura</name>
    <dbReference type="NCBI Taxonomy" id="428564"/>
    <lineage>
        <taxon>Eukaryota</taxon>
        <taxon>Metazoa</taxon>
        <taxon>Ecdysozoa</taxon>
        <taxon>Arthropoda</taxon>
        <taxon>Hexapoda</taxon>
        <taxon>Insecta</taxon>
        <taxon>Pterygota</taxon>
        <taxon>Neoptera</taxon>
        <taxon>Paraneoptera</taxon>
        <taxon>Hemiptera</taxon>
        <taxon>Sternorrhyncha</taxon>
        <taxon>Psylloidea</taxon>
        <taxon>Psyllidae</taxon>
        <taxon>Psyllinae</taxon>
        <taxon>Cacopsylla</taxon>
    </lineage>
</organism>
<reference evidence="3" key="1">
    <citation type="submission" date="2021-05" db="EMBL/GenBank/DDBJ databases">
        <authorList>
            <person name="Alioto T."/>
            <person name="Alioto T."/>
            <person name="Gomez Garrido J."/>
        </authorList>
    </citation>
    <scope>NUCLEOTIDE SEQUENCE</scope>
</reference>
<name>A0A8D9BSE1_9HEMI</name>
<feature type="compositionally biased region" description="Basic and acidic residues" evidence="2">
    <location>
        <begin position="98"/>
        <end position="124"/>
    </location>
</feature>
<sequence>MTNATEYAKECVKDTLEIMHSFGDATVRKYIAENRDSIDANQLETSYTDWKSFQNTVKNTAPTNNVKPTITKQEQKPGSSKNKPRTTKEEEPASNNDAKSKITDKRADITRKDEDWNKKSEQAKPVKHASTTRKYKTRKQKFKQTKPQAALCPKSKQVNVPETSAVGIAPIAPEQDEPDKSKWLSMKKGLLDKISQQEIEITKFQEEKLALNEKIKLLESVESLESKNSCPVISGPSSCGENTPESHSYHFIGDSHIQGLCEEFKTIAPKNCHPQSFFQPGVNFEGLANTHSQHPNLVNPTSKDSVVLMCGTNDLCSSPWETIQKALDLIISKFQHCRQLCVIGVPLRFDRKELNLHVSRFNAKLKRHFNLNCKNSVFLDTRNFKPKDYNRDGIHLNTVGKLKLCNKIKNVLSSQSGELGKSKLYNLPLPSDNNELGSSEILPCDQMVPSTSKAYVENTIGTLKTESSDNENDVTIISHDLTDPVPHIDNTHHSFLTASMMQDTILFVQQHYHSAPSAP</sequence>
<dbReference type="EMBL" id="HBUF01672377">
    <property type="protein sequence ID" value="CAG6790699.1"/>
    <property type="molecule type" value="Transcribed_RNA"/>
</dbReference>
<evidence type="ECO:0000313" key="3">
    <source>
        <dbReference type="EMBL" id="CAG6790699.1"/>
    </source>
</evidence>